<dbReference type="OrthoDB" id="406631at2759"/>
<dbReference type="InterPro" id="IPR017853">
    <property type="entry name" value="GH"/>
</dbReference>
<sequence length="311" mass="34762">MASSIVGLHRFLGALALLLLAHQAAAAGPLAFVERSGSKLVVNGSSFLFNGFNAYWLMNVASYDWAKVSKTLSDAAAAGLTVCRTMAFNDGGKTPLQSSPGVYNEQVFQGLDFVVSEAKNHGIRLILSLVNNFKDFGGRPQYVQWARNAGESIQTDDDFYTNAKVKQYYKNHVQKVLTRVNTITKIAYKDDPTIMSWELMNEPRCEEDHSGKTVTAWVKEMAAYTKSIDDKHLLEVGFEGFYGDSTPDKIKLYNPNGYQLGTDFITSNQVNEIDYTTIHAYPDMWLQGHVEARKTFLQNVDFRPLGRRSAK</sequence>
<dbReference type="SUPFAM" id="SSF51445">
    <property type="entry name" value="(Trans)glycosidases"/>
    <property type="match status" value="1"/>
</dbReference>
<evidence type="ECO:0000256" key="5">
    <source>
        <dbReference type="ARBA" id="ARBA00023295"/>
    </source>
</evidence>
<dbReference type="InterPro" id="IPR001547">
    <property type="entry name" value="Glyco_hydro_5"/>
</dbReference>
<evidence type="ECO:0000256" key="2">
    <source>
        <dbReference type="ARBA" id="ARBA00005641"/>
    </source>
</evidence>
<evidence type="ECO:0000313" key="8">
    <source>
        <dbReference type="EMBL" id="URE09713.1"/>
    </source>
</evidence>
<dbReference type="EC" id="3.2.1.78" evidence="3"/>
<name>A0A9E7K7Q2_9LILI</name>
<feature type="domain" description="Glycoside hydrolase family 5" evidence="7">
    <location>
        <begin position="32"/>
        <end position="285"/>
    </location>
</feature>
<dbReference type="PANTHER" id="PTHR31451:SF59">
    <property type="entry name" value="MANNAN ENDO-1,4-BETA-MANNOSIDASE"/>
    <property type="match status" value="1"/>
</dbReference>
<keyword evidence="4" id="KW-0378">Hydrolase</keyword>
<dbReference type="GO" id="GO:0016985">
    <property type="term" value="F:mannan endo-1,4-beta-mannosidase activity"/>
    <property type="evidence" value="ECO:0007669"/>
    <property type="project" value="UniProtKB-EC"/>
</dbReference>
<evidence type="ECO:0000256" key="6">
    <source>
        <dbReference type="SAM" id="SignalP"/>
    </source>
</evidence>
<dbReference type="InterPro" id="IPR045053">
    <property type="entry name" value="MAN-like"/>
</dbReference>
<keyword evidence="9" id="KW-1185">Reference proteome</keyword>
<feature type="chain" id="PRO_5039327924" description="mannan endo-1,4-beta-mannosidase" evidence="6">
    <location>
        <begin position="27"/>
        <end position="311"/>
    </location>
</feature>
<dbReference type="Gene3D" id="3.20.20.80">
    <property type="entry name" value="Glycosidases"/>
    <property type="match status" value="1"/>
</dbReference>
<keyword evidence="6" id="KW-0732">Signal</keyword>
<protein>
    <recommendedName>
        <fullName evidence="3">mannan endo-1,4-beta-mannosidase</fullName>
        <ecNumber evidence="3">3.2.1.78</ecNumber>
    </recommendedName>
</protein>
<comment type="similarity">
    <text evidence="2">Belongs to the glycosyl hydrolase 5 (cellulase A) family.</text>
</comment>
<dbReference type="PANTHER" id="PTHR31451">
    <property type="match status" value="1"/>
</dbReference>
<reference evidence="8" key="1">
    <citation type="submission" date="2022-05" db="EMBL/GenBank/DDBJ databases">
        <title>The Musa troglodytarum L. genome provides insights into the mechanism of non-climacteric behaviour and enrichment of carotenoids.</title>
        <authorList>
            <person name="Wang J."/>
        </authorList>
    </citation>
    <scope>NUCLEOTIDE SEQUENCE</scope>
    <source>
        <tissue evidence="8">Leaf</tissue>
    </source>
</reference>
<gene>
    <name evidence="8" type="ORF">MUK42_23739</name>
</gene>
<dbReference type="AlphaFoldDB" id="A0A9E7K7Q2"/>
<organism evidence="8 9">
    <name type="scientific">Musa troglodytarum</name>
    <name type="common">fe'i banana</name>
    <dbReference type="NCBI Taxonomy" id="320322"/>
    <lineage>
        <taxon>Eukaryota</taxon>
        <taxon>Viridiplantae</taxon>
        <taxon>Streptophyta</taxon>
        <taxon>Embryophyta</taxon>
        <taxon>Tracheophyta</taxon>
        <taxon>Spermatophyta</taxon>
        <taxon>Magnoliopsida</taxon>
        <taxon>Liliopsida</taxon>
        <taxon>Zingiberales</taxon>
        <taxon>Musaceae</taxon>
        <taxon>Musa</taxon>
    </lineage>
</organism>
<evidence type="ECO:0000256" key="3">
    <source>
        <dbReference type="ARBA" id="ARBA00012706"/>
    </source>
</evidence>
<evidence type="ECO:0000256" key="1">
    <source>
        <dbReference type="ARBA" id="ARBA00001678"/>
    </source>
</evidence>
<comment type="catalytic activity">
    <reaction evidence="1">
        <text>Random hydrolysis of (1-&gt;4)-beta-D-mannosidic linkages in mannans, galactomannans and glucomannans.</text>
        <dbReference type="EC" id="3.2.1.78"/>
    </reaction>
</comment>
<proteinExistence type="inferred from homology"/>
<keyword evidence="5" id="KW-0326">Glycosidase</keyword>
<feature type="signal peptide" evidence="6">
    <location>
        <begin position="1"/>
        <end position="26"/>
    </location>
</feature>
<dbReference type="GO" id="GO:0000272">
    <property type="term" value="P:polysaccharide catabolic process"/>
    <property type="evidence" value="ECO:0007669"/>
    <property type="project" value="InterPro"/>
</dbReference>
<evidence type="ECO:0000259" key="7">
    <source>
        <dbReference type="Pfam" id="PF26410"/>
    </source>
</evidence>
<dbReference type="Proteomes" id="UP001055439">
    <property type="component" value="Chromosome 6"/>
</dbReference>
<dbReference type="Pfam" id="PF26410">
    <property type="entry name" value="GH5_mannosidase"/>
    <property type="match status" value="1"/>
</dbReference>
<accession>A0A9E7K7Q2</accession>
<evidence type="ECO:0000313" key="9">
    <source>
        <dbReference type="Proteomes" id="UP001055439"/>
    </source>
</evidence>
<evidence type="ECO:0000256" key="4">
    <source>
        <dbReference type="ARBA" id="ARBA00022801"/>
    </source>
</evidence>
<dbReference type="EMBL" id="CP097508">
    <property type="protein sequence ID" value="URE09713.1"/>
    <property type="molecule type" value="Genomic_DNA"/>
</dbReference>